<dbReference type="EMBL" id="CP049866">
    <property type="protein sequence ID" value="QIK76538.1"/>
    <property type="molecule type" value="Genomic_DNA"/>
</dbReference>
<dbReference type="KEGG" id="npi:G7071_15035"/>
<proteinExistence type="inferred from homology"/>
<dbReference type="AlphaFoldDB" id="A0A6G7YII2"/>
<dbReference type="InterPro" id="IPR014729">
    <property type="entry name" value="Rossmann-like_a/b/a_fold"/>
</dbReference>
<dbReference type="PANTHER" id="PTHR46268">
    <property type="entry name" value="STRESS RESPONSE PROTEIN NHAX"/>
    <property type="match status" value="1"/>
</dbReference>
<evidence type="ECO:0000313" key="4">
    <source>
        <dbReference type="Proteomes" id="UP000502035"/>
    </source>
</evidence>
<dbReference type="CDD" id="cd00293">
    <property type="entry name" value="USP-like"/>
    <property type="match status" value="1"/>
</dbReference>
<dbReference type="InterPro" id="IPR006015">
    <property type="entry name" value="Universal_stress_UspA"/>
</dbReference>
<sequence length="277" mass="28917">MRQALPILVAYDGSVDADQALVWAADEASGVGAPIRVVIVDEVVSSEWDDNVLVRGGPEVLARAEKALQDAEVSDSSVERHSGPVVPELLALAESASMLVVGSQGHGRVGEALIGSVSQHLARHAACSVVVVREPPTPEPKRIVVGVDGSPTSNAAIEFACRRAERLHTSVAALHGWKVHTPSTDMFASDPRSIDLAQDKELLLAESVAGVRAAHPDVDLLQEAIPVAPAQILVDASAVASLVVVGSRGRGFFSGLLLGSVSQEVVQRAHCSVAVIR</sequence>
<comment type="similarity">
    <text evidence="1">Belongs to the universal stress protein A family.</text>
</comment>
<gene>
    <name evidence="3" type="ORF">G7071_15035</name>
</gene>
<dbReference type="Gene3D" id="3.40.50.620">
    <property type="entry name" value="HUPs"/>
    <property type="match status" value="2"/>
</dbReference>
<keyword evidence="4" id="KW-1185">Reference proteome</keyword>
<dbReference type="PANTHER" id="PTHR46268:SF6">
    <property type="entry name" value="UNIVERSAL STRESS PROTEIN UP12"/>
    <property type="match status" value="1"/>
</dbReference>
<feature type="domain" description="UspA" evidence="2">
    <location>
        <begin position="6"/>
        <end position="133"/>
    </location>
</feature>
<dbReference type="RefSeq" id="WP_166320059.1">
    <property type="nucleotide sequence ID" value="NZ_CP049866.1"/>
</dbReference>
<name>A0A6G7YII2_9ACTN</name>
<reference evidence="3 4" key="1">
    <citation type="submission" date="2020-03" db="EMBL/GenBank/DDBJ databases">
        <title>Nocardioides sp. nov., isolated from fish.</title>
        <authorList>
            <person name="Hyun D.-W."/>
            <person name="Bae J.-W."/>
        </authorList>
    </citation>
    <scope>NUCLEOTIDE SEQUENCE [LARGE SCALE GENOMIC DNA]</scope>
    <source>
        <strain evidence="3 4">HDW12A</strain>
    </source>
</reference>
<dbReference type="SUPFAM" id="SSF52402">
    <property type="entry name" value="Adenine nucleotide alpha hydrolases-like"/>
    <property type="match status" value="2"/>
</dbReference>
<evidence type="ECO:0000256" key="1">
    <source>
        <dbReference type="ARBA" id="ARBA00008791"/>
    </source>
</evidence>
<dbReference type="PRINTS" id="PR01438">
    <property type="entry name" value="UNVRSLSTRESS"/>
</dbReference>
<accession>A0A6G7YII2</accession>
<organism evidence="3 4">
    <name type="scientific">Nocardioides piscis</name>
    <dbReference type="NCBI Taxonomy" id="2714938"/>
    <lineage>
        <taxon>Bacteria</taxon>
        <taxon>Bacillati</taxon>
        <taxon>Actinomycetota</taxon>
        <taxon>Actinomycetes</taxon>
        <taxon>Propionibacteriales</taxon>
        <taxon>Nocardioidaceae</taxon>
        <taxon>Nocardioides</taxon>
    </lineage>
</organism>
<evidence type="ECO:0000313" key="3">
    <source>
        <dbReference type="EMBL" id="QIK76538.1"/>
    </source>
</evidence>
<dbReference type="InterPro" id="IPR006016">
    <property type="entry name" value="UspA"/>
</dbReference>
<feature type="domain" description="UspA" evidence="2">
    <location>
        <begin position="141"/>
        <end position="277"/>
    </location>
</feature>
<dbReference type="Pfam" id="PF00582">
    <property type="entry name" value="Usp"/>
    <property type="match status" value="2"/>
</dbReference>
<protein>
    <submittedName>
        <fullName evidence="3">Universal stress protein</fullName>
    </submittedName>
</protein>
<dbReference type="Proteomes" id="UP000502035">
    <property type="component" value="Chromosome"/>
</dbReference>
<evidence type="ECO:0000259" key="2">
    <source>
        <dbReference type="Pfam" id="PF00582"/>
    </source>
</evidence>